<evidence type="ECO:0000259" key="4">
    <source>
        <dbReference type="PROSITE" id="PS50089"/>
    </source>
</evidence>
<evidence type="ECO:0000313" key="6">
    <source>
        <dbReference type="EMBL" id="CAL5134242.1"/>
    </source>
</evidence>
<proteinExistence type="predicted"/>
<dbReference type="EMBL" id="CAXLJL010000161">
    <property type="protein sequence ID" value="CAL5133908.1"/>
    <property type="molecule type" value="Genomic_DNA"/>
</dbReference>
<gene>
    <name evidence="5" type="ORF">CDAUBV1_LOCUS7120</name>
    <name evidence="6" type="ORF">CDAUBV1_LOCUS7455</name>
</gene>
<keyword evidence="1 3" id="KW-0479">Metal-binding</keyword>
<evidence type="ECO:0000256" key="3">
    <source>
        <dbReference type="PROSITE-ProRule" id="PRU00175"/>
    </source>
</evidence>
<sequence>MSSYYMDDRSGVANDRDRDSNTCAICRSAMSSRDALTKLACGHVLHRGCAKVCVSTGFKCPYCGKSLMTRYSNL</sequence>
<dbReference type="AlphaFoldDB" id="A0AAV2TFM5"/>
<feature type="domain" description="RING-type" evidence="4">
    <location>
        <begin position="23"/>
        <end position="63"/>
    </location>
</feature>
<evidence type="ECO:0000256" key="1">
    <source>
        <dbReference type="ARBA" id="ARBA00022771"/>
    </source>
</evidence>
<dbReference type="SMART" id="SM00184">
    <property type="entry name" value="RING"/>
    <property type="match status" value="1"/>
</dbReference>
<dbReference type="CDD" id="cd16448">
    <property type="entry name" value="RING-H2"/>
    <property type="match status" value="1"/>
</dbReference>
<dbReference type="PROSITE" id="PS50089">
    <property type="entry name" value="ZF_RING_2"/>
    <property type="match status" value="1"/>
</dbReference>
<dbReference type="EMBL" id="CAXLJL010000187">
    <property type="protein sequence ID" value="CAL5134242.1"/>
    <property type="molecule type" value="Genomic_DNA"/>
</dbReference>
<reference evidence="6" key="1">
    <citation type="submission" date="2024-06" db="EMBL/GenBank/DDBJ databases">
        <authorList>
            <person name="Liu X."/>
            <person name="Lenzi L."/>
            <person name="Haldenby T S."/>
            <person name="Uol C."/>
        </authorList>
    </citation>
    <scope>NUCLEOTIDE SEQUENCE</scope>
</reference>
<dbReference type="Pfam" id="PF13639">
    <property type="entry name" value="zf-RING_2"/>
    <property type="match status" value="1"/>
</dbReference>
<comment type="caution">
    <text evidence="6">The sequence shown here is derived from an EMBL/GenBank/DDBJ whole genome shotgun (WGS) entry which is preliminary data.</text>
</comment>
<name>A0AAV2TFM5_CALDB</name>
<organism evidence="6 7">
    <name type="scientific">Calicophoron daubneyi</name>
    <name type="common">Rumen fluke</name>
    <name type="synonym">Paramphistomum daubneyi</name>
    <dbReference type="NCBI Taxonomy" id="300641"/>
    <lineage>
        <taxon>Eukaryota</taxon>
        <taxon>Metazoa</taxon>
        <taxon>Spiralia</taxon>
        <taxon>Lophotrochozoa</taxon>
        <taxon>Platyhelminthes</taxon>
        <taxon>Trematoda</taxon>
        <taxon>Digenea</taxon>
        <taxon>Plagiorchiida</taxon>
        <taxon>Pronocephalata</taxon>
        <taxon>Paramphistomoidea</taxon>
        <taxon>Paramphistomidae</taxon>
        <taxon>Calicophoron</taxon>
    </lineage>
</organism>
<evidence type="ECO:0000313" key="7">
    <source>
        <dbReference type="Proteomes" id="UP001497525"/>
    </source>
</evidence>
<evidence type="ECO:0000256" key="2">
    <source>
        <dbReference type="ARBA" id="ARBA00022833"/>
    </source>
</evidence>
<evidence type="ECO:0000313" key="5">
    <source>
        <dbReference type="EMBL" id="CAL5133908.1"/>
    </source>
</evidence>
<keyword evidence="2" id="KW-0862">Zinc</keyword>
<dbReference type="InterPro" id="IPR013083">
    <property type="entry name" value="Znf_RING/FYVE/PHD"/>
</dbReference>
<dbReference type="GO" id="GO:0008270">
    <property type="term" value="F:zinc ion binding"/>
    <property type="evidence" value="ECO:0007669"/>
    <property type="project" value="UniProtKB-KW"/>
</dbReference>
<accession>A0AAV2TFM5</accession>
<dbReference type="SUPFAM" id="SSF57850">
    <property type="entry name" value="RING/U-box"/>
    <property type="match status" value="1"/>
</dbReference>
<keyword evidence="1 3" id="KW-0863">Zinc-finger</keyword>
<dbReference type="InterPro" id="IPR001841">
    <property type="entry name" value="Znf_RING"/>
</dbReference>
<protein>
    <recommendedName>
        <fullName evidence="4">RING-type domain-containing protein</fullName>
    </recommendedName>
</protein>
<dbReference type="Proteomes" id="UP001497525">
    <property type="component" value="Unassembled WGS sequence"/>
</dbReference>
<dbReference type="Gene3D" id="3.30.40.10">
    <property type="entry name" value="Zinc/RING finger domain, C3HC4 (zinc finger)"/>
    <property type="match status" value="1"/>
</dbReference>